<evidence type="ECO:0000256" key="8">
    <source>
        <dbReference type="ARBA" id="ARBA00023065"/>
    </source>
</evidence>
<evidence type="ECO:0000256" key="9">
    <source>
        <dbReference type="ARBA" id="ARBA00023077"/>
    </source>
</evidence>
<dbReference type="InterPro" id="IPR036942">
    <property type="entry name" value="Beta-barrel_TonB_sf"/>
</dbReference>
<keyword evidence="8" id="KW-0406">Ion transport</keyword>
<dbReference type="OrthoDB" id="9761152at2"/>
<dbReference type="InterPro" id="IPR000531">
    <property type="entry name" value="Beta-barrel_TonB"/>
</dbReference>
<comment type="subcellular location">
    <subcellularLocation>
        <location evidence="1">Cell outer membrane</location>
        <topology evidence="1">Multi-pass membrane protein</topology>
    </subcellularLocation>
</comment>
<dbReference type="RefSeq" id="WP_126611506.1">
    <property type="nucleotide sequence ID" value="NZ_CP034562.1"/>
</dbReference>
<evidence type="ECO:0000256" key="6">
    <source>
        <dbReference type="ARBA" id="ARBA00022729"/>
    </source>
</evidence>
<dbReference type="Proteomes" id="UP000267268">
    <property type="component" value="Chromosome 1"/>
</dbReference>
<dbReference type="KEGG" id="fll:EI427_03095"/>
<dbReference type="Gene3D" id="2.170.130.10">
    <property type="entry name" value="TonB-dependent receptor, plug domain"/>
    <property type="match status" value="1"/>
</dbReference>
<accession>A0A3S9NZ23</accession>
<keyword evidence="3" id="KW-1134">Transmembrane beta strand</keyword>
<dbReference type="EMBL" id="CP034562">
    <property type="protein sequence ID" value="AZQ61240.1"/>
    <property type="molecule type" value="Genomic_DNA"/>
</dbReference>
<keyword evidence="9 12" id="KW-0798">TonB box</keyword>
<evidence type="ECO:0000259" key="15">
    <source>
        <dbReference type="Pfam" id="PF07715"/>
    </source>
</evidence>
<proteinExistence type="inferred from homology"/>
<keyword evidence="5" id="KW-0812">Transmembrane</keyword>
<keyword evidence="17" id="KW-1185">Reference proteome</keyword>
<evidence type="ECO:0000256" key="2">
    <source>
        <dbReference type="ARBA" id="ARBA00022448"/>
    </source>
</evidence>
<dbReference type="Gene3D" id="2.40.170.20">
    <property type="entry name" value="TonB-dependent receptor, beta-barrel domain"/>
    <property type="match status" value="1"/>
</dbReference>
<keyword evidence="16" id="KW-0675">Receptor</keyword>
<evidence type="ECO:0000256" key="4">
    <source>
        <dbReference type="ARBA" id="ARBA00022496"/>
    </source>
</evidence>
<keyword evidence="11" id="KW-0998">Cell outer membrane</keyword>
<comment type="similarity">
    <text evidence="12">Belongs to the TonB-dependent receptor family.</text>
</comment>
<feature type="signal peptide" evidence="13">
    <location>
        <begin position="1"/>
        <end position="21"/>
    </location>
</feature>
<dbReference type="PANTHER" id="PTHR32552">
    <property type="entry name" value="FERRICHROME IRON RECEPTOR-RELATED"/>
    <property type="match status" value="1"/>
</dbReference>
<evidence type="ECO:0000313" key="16">
    <source>
        <dbReference type="EMBL" id="AZQ61240.1"/>
    </source>
</evidence>
<dbReference type="PANTHER" id="PTHR32552:SF68">
    <property type="entry name" value="FERRICHROME OUTER MEMBRANE TRANSPORTER_PHAGE RECEPTOR"/>
    <property type="match status" value="1"/>
</dbReference>
<dbReference type="Pfam" id="PF07715">
    <property type="entry name" value="Plug"/>
    <property type="match status" value="1"/>
</dbReference>
<dbReference type="GO" id="GO:0015344">
    <property type="term" value="F:siderophore uptake transmembrane transporter activity"/>
    <property type="evidence" value="ECO:0007669"/>
    <property type="project" value="TreeGrafter"/>
</dbReference>
<evidence type="ECO:0000256" key="3">
    <source>
        <dbReference type="ARBA" id="ARBA00022452"/>
    </source>
</evidence>
<dbReference type="InterPro" id="IPR012910">
    <property type="entry name" value="Plug_dom"/>
</dbReference>
<evidence type="ECO:0000256" key="12">
    <source>
        <dbReference type="RuleBase" id="RU003357"/>
    </source>
</evidence>
<evidence type="ECO:0000256" key="7">
    <source>
        <dbReference type="ARBA" id="ARBA00023004"/>
    </source>
</evidence>
<sequence>MKFIQIQLLTLLVFLSSSVYSQETKEQKSMFDEDSVTALSEIVISSSFLATQYTPVTYEDLLVSDISFKNVGQEPSFLLSESPSMTVYSDAGGMQGYSYFRLRGIDQSRINMTLDGVPLNEPEDQGFYFANFGDFLNSVSAIQIQRGVGTTKNGTASYAGSLQFASVNLHDPKYAKVEAGYGSFNSYRVAAEYNSGVKNDKAIYARISTLGSDNYKYNADNQSTSGFVSAGLFKENYDLRFTTFVGNQQNGLAWAGVSQEQIDIDPRTNANINERDNFTQSFSQLSHKWSLGERSTLNTSIFYSFVDGNYDYNPVFYDSDPDTLDNYALRSNFGGFFTNYTYETEKLKWTTGVLADWYARDHNGTNNYDPSLFYKNTGYKNEASIFTKAMYNIGKFYLFADLQYRYASFDYEGDVAFDKLEWNFFNPKGGVTYKASDFTSLYYTIGRTGREPTRTDMFGGVDNLLSDSNGAPAIGSTDPEYVVDQELGVRFNKKQWNVELNGFYMNFENEYILQGPLGPNGLPITGNVESSFRTGVELDAKYSIHPNWDLRNTTSYNYTQVEDQDIKFHHILTPEWIVNQDIVYHQGKFEVGTTLRYQSESYIDNANENTIDGYFTINARVSYIINKNIQVSVLGNNLTNASYYNYGYVDTWDNNTNKYLVTAPVNFYGNIAVTF</sequence>
<dbReference type="GO" id="GO:0009279">
    <property type="term" value="C:cell outer membrane"/>
    <property type="evidence" value="ECO:0007669"/>
    <property type="project" value="UniProtKB-SubCell"/>
</dbReference>
<feature type="domain" description="TonB-dependent receptor-like beta-barrel" evidence="14">
    <location>
        <begin position="236"/>
        <end position="638"/>
    </location>
</feature>
<evidence type="ECO:0000256" key="10">
    <source>
        <dbReference type="ARBA" id="ARBA00023136"/>
    </source>
</evidence>
<evidence type="ECO:0000256" key="11">
    <source>
        <dbReference type="ARBA" id="ARBA00023237"/>
    </source>
</evidence>
<dbReference type="AlphaFoldDB" id="A0A3S9NZ23"/>
<keyword evidence="7" id="KW-0408">Iron</keyword>
<evidence type="ECO:0000256" key="5">
    <source>
        <dbReference type="ARBA" id="ARBA00022692"/>
    </source>
</evidence>
<feature type="domain" description="TonB-dependent receptor plug" evidence="15">
    <location>
        <begin position="78"/>
        <end position="160"/>
    </location>
</feature>
<reference evidence="16 17" key="1">
    <citation type="submission" date="2018-12" db="EMBL/GenBank/DDBJ databases">
        <title>Flammeovirga pectinis sp. nov., isolated from the gut of the Korean scallop, Patinopecten yessoensis.</title>
        <authorList>
            <person name="Bae J.-W."/>
            <person name="Jeong Y.-S."/>
            <person name="Kang W."/>
        </authorList>
    </citation>
    <scope>NUCLEOTIDE SEQUENCE [LARGE SCALE GENOMIC DNA]</scope>
    <source>
        <strain evidence="16 17">L12M1</strain>
    </source>
</reference>
<keyword evidence="10 12" id="KW-0472">Membrane</keyword>
<feature type="chain" id="PRO_5019497158" evidence="13">
    <location>
        <begin position="22"/>
        <end position="675"/>
    </location>
</feature>
<gene>
    <name evidence="16" type="ORF">EI427_03095</name>
</gene>
<dbReference type="Pfam" id="PF00593">
    <property type="entry name" value="TonB_dep_Rec_b-barrel"/>
    <property type="match status" value="1"/>
</dbReference>
<protein>
    <submittedName>
        <fullName evidence="16">TonB-dependent receptor</fullName>
    </submittedName>
</protein>
<evidence type="ECO:0000256" key="1">
    <source>
        <dbReference type="ARBA" id="ARBA00004571"/>
    </source>
</evidence>
<keyword evidence="6 13" id="KW-0732">Signal</keyword>
<organism evidence="16 17">
    <name type="scientific">Flammeovirga pectinis</name>
    <dbReference type="NCBI Taxonomy" id="2494373"/>
    <lineage>
        <taxon>Bacteria</taxon>
        <taxon>Pseudomonadati</taxon>
        <taxon>Bacteroidota</taxon>
        <taxon>Cytophagia</taxon>
        <taxon>Cytophagales</taxon>
        <taxon>Flammeovirgaceae</taxon>
        <taxon>Flammeovirga</taxon>
    </lineage>
</organism>
<dbReference type="InterPro" id="IPR039426">
    <property type="entry name" value="TonB-dep_rcpt-like"/>
</dbReference>
<keyword evidence="2" id="KW-0813">Transport</keyword>
<name>A0A3S9NZ23_9BACT</name>
<evidence type="ECO:0000313" key="17">
    <source>
        <dbReference type="Proteomes" id="UP000267268"/>
    </source>
</evidence>
<keyword evidence="4" id="KW-0410">Iron transport</keyword>
<evidence type="ECO:0000256" key="13">
    <source>
        <dbReference type="SAM" id="SignalP"/>
    </source>
</evidence>
<dbReference type="InterPro" id="IPR037066">
    <property type="entry name" value="Plug_dom_sf"/>
</dbReference>
<dbReference type="SUPFAM" id="SSF56935">
    <property type="entry name" value="Porins"/>
    <property type="match status" value="1"/>
</dbReference>
<evidence type="ECO:0000259" key="14">
    <source>
        <dbReference type="Pfam" id="PF00593"/>
    </source>
</evidence>